<accession>A0A8I1SPK1</accession>
<evidence type="ECO:0000313" key="2">
    <source>
        <dbReference type="Proteomes" id="UP000664578"/>
    </source>
</evidence>
<dbReference type="Proteomes" id="UP000664578">
    <property type="component" value="Unassembled WGS sequence"/>
</dbReference>
<sequence length="195" mass="20915">MTEVQSSIGLKDLVYAKLVSDDKTGVAYDQVKPAAPAISAAINRGGSASTSFADDRAIAVGTTPGVTTIELGVTHLPKEVQADWFGHKIVNGILVRRGTDKSPYIALGFRSETSDGSFKYVWLFKGKFTPPSMEHGTKGESIEAKTPTTTGTFISRNYDEASDIDVHDTDLGLPQGLIENWLKDVVNPAELTTTP</sequence>
<dbReference type="InterPro" id="IPR006490">
    <property type="entry name" value="Maj_tail_phi13"/>
</dbReference>
<dbReference type="RefSeq" id="WP_206783085.1">
    <property type="nucleotide sequence ID" value="NZ_JAEMWV010000011.1"/>
</dbReference>
<name>A0A8I1SPK1_9BACI</name>
<dbReference type="AlphaFoldDB" id="A0A8I1SPK1"/>
<gene>
    <name evidence="1" type="ORF">JF537_18825</name>
</gene>
<organism evidence="1 2">
    <name type="scientific">Priestia flexa</name>
    <dbReference type="NCBI Taxonomy" id="86664"/>
    <lineage>
        <taxon>Bacteria</taxon>
        <taxon>Bacillati</taxon>
        <taxon>Bacillota</taxon>
        <taxon>Bacilli</taxon>
        <taxon>Bacillales</taxon>
        <taxon>Bacillaceae</taxon>
        <taxon>Priestia</taxon>
    </lineage>
</organism>
<proteinExistence type="predicted"/>
<dbReference type="EMBL" id="JAEMWV010000011">
    <property type="protein sequence ID" value="MBN8253609.1"/>
    <property type="molecule type" value="Genomic_DNA"/>
</dbReference>
<reference evidence="1" key="1">
    <citation type="submission" date="2020-12" db="EMBL/GenBank/DDBJ databases">
        <title>PHA producing bacteria isolated from mangrove.</title>
        <authorList>
            <person name="Zheng W."/>
            <person name="Yu S."/>
            <person name="Huang Y."/>
        </authorList>
    </citation>
    <scope>NUCLEOTIDE SEQUENCE</scope>
    <source>
        <strain evidence="1">GN22-4</strain>
    </source>
</reference>
<evidence type="ECO:0000313" key="1">
    <source>
        <dbReference type="EMBL" id="MBN8253609.1"/>
    </source>
</evidence>
<dbReference type="NCBIfam" id="TIGR01603">
    <property type="entry name" value="maj_tail_phi13"/>
    <property type="match status" value="1"/>
</dbReference>
<protein>
    <submittedName>
        <fullName evidence="1">Phage tail protein</fullName>
    </submittedName>
</protein>
<comment type="caution">
    <text evidence="1">The sequence shown here is derived from an EMBL/GenBank/DDBJ whole genome shotgun (WGS) entry which is preliminary data.</text>
</comment>